<feature type="chain" id="PRO_5045613753" evidence="8">
    <location>
        <begin position="26"/>
        <end position="996"/>
    </location>
</feature>
<reference evidence="13" key="1">
    <citation type="journal article" date="2019" name="Int. J. Syst. Evol. Microbiol.">
        <title>The Global Catalogue of Microorganisms (GCM) 10K type strain sequencing project: providing services to taxonomists for standard genome sequencing and annotation.</title>
        <authorList>
            <consortium name="The Broad Institute Genomics Platform"/>
            <consortium name="The Broad Institute Genome Sequencing Center for Infectious Disease"/>
            <person name="Wu L."/>
            <person name="Ma J."/>
        </authorList>
    </citation>
    <scope>NUCLEOTIDE SEQUENCE [LARGE SCALE GENOMIC DNA]</scope>
    <source>
        <strain evidence="13">CCUG 30340</strain>
    </source>
</reference>
<sequence>MTTLRCSLRPSTLPSAILLALFAAAGVPAAAAAPPDARAVREIPASPVGRYLVRFEEPGLAAYTGGQAGLARTAPVSLPFPSRFDAASAAARAYSAHLAAQRAAHLASIDRALGRPVTPAFHYEVTHHGVSLPLSEDEAAKVAALPGIVSVTPVNVQQALTYRGPTFIGAGAIWDGSAVPAYATATRGQGIRAGIIDAGIDGDHPSFADDAACGFDADHPKLVARDCTSSDGIVCNGTNPAPDTGIGHGMHVGSTAAGNTLDADTVPTPVLPAGGRMSGVAPCAAIVSYKVCGSAGCFDDSLEAGVQNAVADNVDVVNYSIGRTCGYDDPWASAPDFRGAAAAGIAVVAAAGNTESICLDPAGRVTNLGPWVTTVAATTHDVAFIPALSITGPVEPPPILRQMQVDAGTTTLSALEVGERLASPLRTFDGNLRGCTAGGSIPAGHFDGAIAVLQRGDCNFSEKIANAAGAGADLVLVVNQSTDPFQMDTTGAPETIGAFSINALNVSEALLAYLAEHPSPMPPADALFVDGFDPPAGTTAHFQPTLQVTQQPDVIGNFSLRGPVPAPLADLAKPDIAAPGVGIYAATDPASGRYEWLSGTSMASPHVAGSTILLRALHPDWSVAEIKSALLTTAVTLGYREDGVTPWTSEDVGSGRVDLTRAALAGLTLDESMARYDAADPDGGSIRIHELNLPSLRNMSCGEHCQWTRTVRNRLARAGTWTVDYDVPAGYTLSVEPASFTLEPGASQTLTISATVLDVTLPAQKSFGQLRLHESAGDVPDQQLPIAVRGDETSVECANGHCNLRTDQFASSYSAVGCEGSEPCRMIWANRFSPPSAAFPITLTTITFLTGSSAYVHAGDQFDFYVYQDDDRDPANGATLAGSQKGHVIATAGARLRTLILDQPIVLDGPGDVVIAITNPAGTGPRPAAGELSTFRSRSYAGAYVGEDPQLDSPDVNLRLTPQAVGSAVNWVIRASGSNAAGRHIELGGAATPVVR</sequence>
<protein>
    <submittedName>
        <fullName evidence="12">S8 family serine peptidase</fullName>
    </submittedName>
</protein>
<evidence type="ECO:0000256" key="5">
    <source>
        <dbReference type="ARBA" id="ARBA00022825"/>
    </source>
</evidence>
<keyword evidence="4 6" id="KW-0378">Hydrolase</keyword>
<feature type="active site" description="Charge relay system" evidence="6">
    <location>
        <position position="197"/>
    </location>
</feature>
<evidence type="ECO:0000256" key="6">
    <source>
        <dbReference type="PROSITE-ProRule" id="PRU01240"/>
    </source>
</evidence>
<comment type="caution">
    <text evidence="12">The sequence shown here is derived from an EMBL/GenBank/DDBJ whole genome shotgun (WGS) entry which is preliminary data.</text>
</comment>
<dbReference type="Proteomes" id="UP001595886">
    <property type="component" value="Unassembled WGS sequence"/>
</dbReference>
<dbReference type="InterPro" id="IPR041469">
    <property type="entry name" value="Subtilisin-like_FN3"/>
</dbReference>
<gene>
    <name evidence="12" type="ORF">ACFO6Q_15785</name>
</gene>
<evidence type="ECO:0000256" key="8">
    <source>
        <dbReference type="SAM" id="SignalP"/>
    </source>
</evidence>
<keyword evidence="2 6" id="KW-0645">Protease</keyword>
<dbReference type="InterPro" id="IPR003137">
    <property type="entry name" value="PA_domain"/>
</dbReference>
<evidence type="ECO:0000256" key="2">
    <source>
        <dbReference type="ARBA" id="ARBA00022670"/>
    </source>
</evidence>
<dbReference type="InterPro" id="IPR045051">
    <property type="entry name" value="SBT"/>
</dbReference>
<feature type="domain" description="PA" evidence="10">
    <location>
        <begin position="433"/>
        <end position="502"/>
    </location>
</feature>
<dbReference type="SUPFAM" id="SSF52025">
    <property type="entry name" value="PA domain"/>
    <property type="match status" value="1"/>
</dbReference>
<evidence type="ECO:0000313" key="12">
    <source>
        <dbReference type="EMBL" id="MFC4821789.1"/>
    </source>
</evidence>
<dbReference type="InterPro" id="IPR023828">
    <property type="entry name" value="Peptidase_S8_Ser-AS"/>
</dbReference>
<evidence type="ECO:0000256" key="7">
    <source>
        <dbReference type="RuleBase" id="RU003355"/>
    </source>
</evidence>
<keyword evidence="1" id="KW-0964">Secreted</keyword>
<dbReference type="SUPFAM" id="SSF52743">
    <property type="entry name" value="Subtilisin-like"/>
    <property type="match status" value="1"/>
</dbReference>
<feature type="active site" description="Charge relay system" evidence="6">
    <location>
        <position position="248"/>
    </location>
</feature>
<dbReference type="Gene3D" id="2.60.40.2310">
    <property type="match status" value="1"/>
</dbReference>
<dbReference type="EMBL" id="JBHSHD010000010">
    <property type="protein sequence ID" value="MFC4821789.1"/>
    <property type="molecule type" value="Genomic_DNA"/>
</dbReference>
<feature type="active site" description="Charge relay system" evidence="6">
    <location>
        <position position="601"/>
    </location>
</feature>
<dbReference type="Gene3D" id="3.40.50.200">
    <property type="entry name" value="Peptidase S8/S53 domain"/>
    <property type="match status" value="1"/>
</dbReference>
<evidence type="ECO:0000313" key="13">
    <source>
        <dbReference type="Proteomes" id="UP001595886"/>
    </source>
</evidence>
<evidence type="ECO:0000256" key="1">
    <source>
        <dbReference type="ARBA" id="ARBA00022525"/>
    </source>
</evidence>
<evidence type="ECO:0000256" key="3">
    <source>
        <dbReference type="ARBA" id="ARBA00022729"/>
    </source>
</evidence>
<dbReference type="InterPro" id="IPR022398">
    <property type="entry name" value="Peptidase_S8_His-AS"/>
</dbReference>
<dbReference type="PANTHER" id="PTHR10795">
    <property type="entry name" value="PROPROTEIN CONVERTASE SUBTILISIN/KEXIN"/>
    <property type="match status" value="1"/>
</dbReference>
<dbReference type="Pfam" id="PF00082">
    <property type="entry name" value="Peptidase_S8"/>
    <property type="match status" value="1"/>
</dbReference>
<name>A0ABV9QYT3_9GAMM</name>
<evidence type="ECO:0000259" key="10">
    <source>
        <dbReference type="Pfam" id="PF02225"/>
    </source>
</evidence>
<dbReference type="Gene3D" id="3.50.30.30">
    <property type="match status" value="1"/>
</dbReference>
<keyword evidence="5 6" id="KW-0720">Serine protease</keyword>
<feature type="signal peptide" evidence="8">
    <location>
        <begin position="1"/>
        <end position="25"/>
    </location>
</feature>
<accession>A0ABV9QYT3</accession>
<evidence type="ECO:0000259" key="9">
    <source>
        <dbReference type="Pfam" id="PF00082"/>
    </source>
</evidence>
<dbReference type="PRINTS" id="PR00723">
    <property type="entry name" value="SUBTILISIN"/>
</dbReference>
<organism evidence="12 13">
    <name type="scientific">Dokdonella ginsengisoli</name>
    <dbReference type="NCBI Taxonomy" id="363846"/>
    <lineage>
        <taxon>Bacteria</taxon>
        <taxon>Pseudomonadati</taxon>
        <taxon>Pseudomonadota</taxon>
        <taxon>Gammaproteobacteria</taxon>
        <taxon>Lysobacterales</taxon>
        <taxon>Rhodanobacteraceae</taxon>
        <taxon>Dokdonella</taxon>
    </lineage>
</organism>
<dbReference type="RefSeq" id="WP_380022058.1">
    <property type="nucleotide sequence ID" value="NZ_JBHSHD010000010.1"/>
</dbReference>
<feature type="domain" description="Peptidase S8/S53" evidence="9">
    <location>
        <begin position="188"/>
        <end position="637"/>
    </location>
</feature>
<dbReference type="InterPro" id="IPR036852">
    <property type="entry name" value="Peptidase_S8/S53_dom_sf"/>
</dbReference>
<evidence type="ECO:0000259" key="11">
    <source>
        <dbReference type="Pfam" id="PF17766"/>
    </source>
</evidence>
<keyword evidence="13" id="KW-1185">Reference proteome</keyword>
<dbReference type="InterPro" id="IPR023827">
    <property type="entry name" value="Peptidase_S8_Asp-AS"/>
</dbReference>
<keyword evidence="3 8" id="KW-0732">Signal</keyword>
<dbReference type="Pfam" id="PF17766">
    <property type="entry name" value="fn3_6"/>
    <property type="match status" value="1"/>
</dbReference>
<dbReference type="PROSITE" id="PS00137">
    <property type="entry name" value="SUBTILASE_HIS"/>
    <property type="match status" value="1"/>
</dbReference>
<proteinExistence type="inferred from homology"/>
<dbReference type="Pfam" id="PF02225">
    <property type="entry name" value="PA"/>
    <property type="match status" value="1"/>
</dbReference>
<dbReference type="PROSITE" id="PS51892">
    <property type="entry name" value="SUBTILASE"/>
    <property type="match status" value="1"/>
</dbReference>
<evidence type="ECO:0000256" key="4">
    <source>
        <dbReference type="ARBA" id="ARBA00022801"/>
    </source>
</evidence>
<dbReference type="PROSITE" id="PS00138">
    <property type="entry name" value="SUBTILASE_SER"/>
    <property type="match status" value="1"/>
</dbReference>
<dbReference type="InterPro" id="IPR000209">
    <property type="entry name" value="Peptidase_S8/S53_dom"/>
</dbReference>
<dbReference type="InterPro" id="IPR015500">
    <property type="entry name" value="Peptidase_S8_subtilisin-rel"/>
</dbReference>
<comment type="similarity">
    <text evidence="6 7">Belongs to the peptidase S8 family.</text>
</comment>
<dbReference type="PROSITE" id="PS00136">
    <property type="entry name" value="SUBTILASE_ASP"/>
    <property type="match status" value="1"/>
</dbReference>
<dbReference type="InterPro" id="IPR046450">
    <property type="entry name" value="PA_dom_sf"/>
</dbReference>
<feature type="domain" description="Subtilisin-like protease fibronectin type-III" evidence="11">
    <location>
        <begin position="690"/>
        <end position="778"/>
    </location>
</feature>